<dbReference type="InterPro" id="IPR036236">
    <property type="entry name" value="Znf_C2H2_sf"/>
</dbReference>
<keyword evidence="6" id="KW-0863">Zinc-finger</keyword>
<dbReference type="AlphaFoldDB" id="A0A7U2FFI5"/>
<dbReference type="SUPFAM" id="SSF57701">
    <property type="entry name" value="Zn2/Cys6 DNA-binding domain"/>
    <property type="match status" value="1"/>
</dbReference>
<evidence type="ECO:0000256" key="6">
    <source>
        <dbReference type="PROSITE-ProRule" id="PRU00042"/>
    </source>
</evidence>
<keyword evidence="1" id="KW-0479">Metal-binding</keyword>
<evidence type="ECO:0000256" key="4">
    <source>
        <dbReference type="ARBA" id="ARBA00023163"/>
    </source>
</evidence>
<accession>A0A7U2FFI5</accession>
<dbReference type="SMART" id="SM00355">
    <property type="entry name" value="ZnF_C2H2"/>
    <property type="match status" value="2"/>
</dbReference>
<dbReference type="VEuPathDB" id="FungiDB:JI435_161500"/>
<dbReference type="Proteomes" id="UP000663193">
    <property type="component" value="Chromosome 17"/>
</dbReference>
<dbReference type="GO" id="GO:0008270">
    <property type="term" value="F:zinc ion binding"/>
    <property type="evidence" value="ECO:0007669"/>
    <property type="project" value="UniProtKB-KW"/>
</dbReference>
<dbReference type="Gene3D" id="4.10.240.10">
    <property type="entry name" value="Zn(2)-C6 fungal-type DNA-binding domain"/>
    <property type="match status" value="1"/>
</dbReference>
<evidence type="ECO:0000256" key="1">
    <source>
        <dbReference type="ARBA" id="ARBA00022723"/>
    </source>
</evidence>
<dbReference type="EMBL" id="CP069039">
    <property type="protein sequence ID" value="QRD04320.1"/>
    <property type="molecule type" value="Genomic_DNA"/>
</dbReference>
<reference evidence="10" key="1">
    <citation type="journal article" date="2021" name="BMC Genomics">
        <title>Chromosome-level genome assembly and manually-curated proteome of model necrotroph Parastagonospora nodorum Sn15 reveals a genome-wide trove of candidate effector homologs, and redundancy of virulence-related functions within an accessory chromosome.</title>
        <authorList>
            <person name="Bertazzoni S."/>
            <person name="Jones D.A.B."/>
            <person name="Phan H.T."/>
            <person name="Tan K.-C."/>
            <person name="Hane J.K."/>
        </authorList>
    </citation>
    <scope>NUCLEOTIDE SEQUENCE [LARGE SCALE GENOMIC DNA]</scope>
    <source>
        <strain evidence="10">SN15 / ATCC MYA-4574 / FGSC 10173)</strain>
    </source>
</reference>
<dbReference type="InterPro" id="IPR036864">
    <property type="entry name" value="Zn2-C6_fun-type_DNA-bd_sf"/>
</dbReference>
<evidence type="ECO:0000313" key="10">
    <source>
        <dbReference type="Proteomes" id="UP000663193"/>
    </source>
</evidence>
<evidence type="ECO:0000256" key="5">
    <source>
        <dbReference type="ARBA" id="ARBA00023242"/>
    </source>
</evidence>
<keyword evidence="2" id="KW-0862">Zinc</keyword>
<protein>
    <submittedName>
        <fullName evidence="9">Uncharacterized protein</fullName>
    </submittedName>
</protein>
<gene>
    <name evidence="9" type="ORF">JI435_161500</name>
</gene>
<dbReference type="OrthoDB" id="40579at2759"/>
<dbReference type="CDD" id="cd12148">
    <property type="entry name" value="fungal_TF_MHR"/>
    <property type="match status" value="1"/>
</dbReference>
<dbReference type="InterPro" id="IPR013087">
    <property type="entry name" value="Znf_C2H2_type"/>
</dbReference>
<evidence type="ECO:0000259" key="8">
    <source>
        <dbReference type="PROSITE" id="PS50157"/>
    </source>
</evidence>
<keyword evidence="5" id="KW-0539">Nucleus</keyword>
<dbReference type="GO" id="GO:0000981">
    <property type="term" value="F:DNA-binding transcription factor activity, RNA polymerase II-specific"/>
    <property type="evidence" value="ECO:0007669"/>
    <property type="project" value="InterPro"/>
</dbReference>
<sequence length="908" mass="102538">MASQVRPHLPKPLLVSPNYPRFLPLEPLPLPTFEMSAEVDDTIVRPSKRIRESHSVNNVRALQCQVCHRTYDRIDHLNRHLDSHRNERSFRCKECPAAFNRRDLLLRHRTTHAKNAAEGQVCTNRSVERATKACNSCVISKVKCDNCRPCQRCLKRNLECTTRMHDAQDGSVTAPSPRVEQVLEHPTTQGGTQTDPIYPVNTFMDVSPAHQGISDIYQNALHQPHAFPNFFEQIMVDHGDFLAMDYLQPPPDLTTWLPEADWFTEVDLFGADFVPAIDDTFNAPRLDSCADATPPAGTITDEARGTNSGDAVKRRHAVFRRSPWFWVPEHNQNAFSDHEGITLDERNVDLASSPHQPHSSSIVIPGRLSQQGRDRIYHLVLKTAHSQVSISSFPSADCLDKLIKVGIAKRTEADAWIHPYTFDAEASRPEFLTALVVAGCICFGIPSVNKTGLVLQEIVRVALRELAEHDNSTTRELQYLQAMMLWLDIGAFCGFRRKMEIAESSLQVLVTALRRAGRFDNVRYPDTLPQMHNEGEELDRRWRSWVELESYKRLVYHLFEHDIYMTVINHRQPLISCAELTLPLPASEILWLAPSAVIWKARILNNSSPTERPSMRTILQNEGLICCLHANFDLQIARSAQIHGLASQVWDQCQQTILLQDSSDPSSQLWSRSRQQKLYDSLRHTNLTLNDSSALTCAFHQFLQMFLHADLDAITRFAGKCGEEAAHRAYIALQPWSKSKEARIAIAHAGQVLHAARAIPPYQNRGQDSFIIYHSIMVLWTYSMMINDHARKTGSNTPVRAAHATMQDQSTLVFLDDDRSTNQSAVDAFIMMNTGTPCLRILLKTSVQQREDGAASNEICNMKHPWQVMKAGVTLLEGTHPDVDRETGPPLLRALCGLMEELGGLRSI</sequence>
<dbReference type="PROSITE" id="PS50157">
    <property type="entry name" value="ZINC_FINGER_C2H2_2"/>
    <property type="match status" value="2"/>
</dbReference>
<dbReference type="Pfam" id="PF04082">
    <property type="entry name" value="Fungal_trans"/>
    <property type="match status" value="1"/>
</dbReference>
<dbReference type="Pfam" id="PF00172">
    <property type="entry name" value="Zn_clus"/>
    <property type="match status" value="1"/>
</dbReference>
<dbReference type="InterPro" id="IPR001138">
    <property type="entry name" value="Zn2Cys6_DnaBD"/>
</dbReference>
<dbReference type="Pfam" id="PF00096">
    <property type="entry name" value="zf-C2H2"/>
    <property type="match status" value="1"/>
</dbReference>
<dbReference type="PANTHER" id="PTHR47660:SF8">
    <property type="entry name" value="TRANSCRIPTION FACTOR WITH C2H2 AND ZN(2)-CYS(6) DNA BINDING DOMAIN (EUROFUNG)"/>
    <property type="match status" value="1"/>
</dbReference>
<name>A0A7U2FFI5_PHANO</name>
<feature type="domain" description="C2H2-type" evidence="8">
    <location>
        <begin position="62"/>
        <end position="89"/>
    </location>
</feature>
<evidence type="ECO:0000256" key="3">
    <source>
        <dbReference type="ARBA" id="ARBA00023015"/>
    </source>
</evidence>
<dbReference type="SMART" id="SM00066">
    <property type="entry name" value="GAL4"/>
    <property type="match status" value="1"/>
</dbReference>
<evidence type="ECO:0000313" key="9">
    <source>
        <dbReference type="EMBL" id="QRD04320.1"/>
    </source>
</evidence>
<dbReference type="Gene3D" id="3.30.160.60">
    <property type="entry name" value="Classic Zinc Finger"/>
    <property type="match status" value="1"/>
</dbReference>
<feature type="domain" description="Zn(2)-C6 fungal-type" evidence="7">
    <location>
        <begin position="133"/>
        <end position="162"/>
    </location>
</feature>
<keyword evidence="3" id="KW-0805">Transcription regulation</keyword>
<keyword evidence="10" id="KW-1185">Reference proteome</keyword>
<dbReference type="GO" id="GO:0006351">
    <property type="term" value="P:DNA-templated transcription"/>
    <property type="evidence" value="ECO:0007669"/>
    <property type="project" value="InterPro"/>
</dbReference>
<keyword evidence="4" id="KW-0804">Transcription</keyword>
<dbReference type="InterPro" id="IPR007219">
    <property type="entry name" value="XnlR_reg_dom"/>
</dbReference>
<evidence type="ECO:0000259" key="7">
    <source>
        <dbReference type="PROSITE" id="PS50048"/>
    </source>
</evidence>
<dbReference type="PROSITE" id="PS50048">
    <property type="entry name" value="ZN2_CY6_FUNGAL_2"/>
    <property type="match status" value="1"/>
</dbReference>
<dbReference type="GO" id="GO:0003677">
    <property type="term" value="F:DNA binding"/>
    <property type="evidence" value="ECO:0007669"/>
    <property type="project" value="InterPro"/>
</dbReference>
<dbReference type="CDD" id="cd00067">
    <property type="entry name" value="GAL4"/>
    <property type="match status" value="1"/>
</dbReference>
<feature type="domain" description="C2H2-type" evidence="8">
    <location>
        <begin position="90"/>
        <end position="117"/>
    </location>
</feature>
<dbReference type="PROSITE" id="PS00028">
    <property type="entry name" value="ZINC_FINGER_C2H2_1"/>
    <property type="match status" value="2"/>
</dbReference>
<proteinExistence type="predicted"/>
<organism evidence="9 10">
    <name type="scientific">Phaeosphaeria nodorum (strain SN15 / ATCC MYA-4574 / FGSC 10173)</name>
    <name type="common">Glume blotch fungus</name>
    <name type="synonym">Parastagonospora nodorum</name>
    <dbReference type="NCBI Taxonomy" id="321614"/>
    <lineage>
        <taxon>Eukaryota</taxon>
        <taxon>Fungi</taxon>
        <taxon>Dikarya</taxon>
        <taxon>Ascomycota</taxon>
        <taxon>Pezizomycotina</taxon>
        <taxon>Dothideomycetes</taxon>
        <taxon>Pleosporomycetidae</taxon>
        <taxon>Pleosporales</taxon>
        <taxon>Pleosporineae</taxon>
        <taxon>Phaeosphaeriaceae</taxon>
        <taxon>Parastagonospora</taxon>
    </lineage>
</organism>
<dbReference type="SUPFAM" id="SSF57667">
    <property type="entry name" value="beta-beta-alpha zinc fingers"/>
    <property type="match status" value="1"/>
</dbReference>
<dbReference type="PANTHER" id="PTHR47660">
    <property type="entry name" value="TRANSCRIPTION FACTOR WITH C2H2 AND ZN(2)-CYS(6) DNA BINDING DOMAIN (EUROFUNG)-RELATED-RELATED"/>
    <property type="match status" value="1"/>
</dbReference>
<evidence type="ECO:0000256" key="2">
    <source>
        <dbReference type="ARBA" id="ARBA00022833"/>
    </source>
</evidence>